<dbReference type="AlphaFoldDB" id="A0A0C1TX06"/>
<dbReference type="OrthoDB" id="10006661at2"/>
<organism evidence="1 2">
    <name type="scientific">Clostridium argentinense CDC 2741</name>
    <dbReference type="NCBI Taxonomy" id="1418104"/>
    <lineage>
        <taxon>Bacteria</taxon>
        <taxon>Bacillati</taxon>
        <taxon>Bacillota</taxon>
        <taxon>Clostridia</taxon>
        <taxon>Eubacteriales</taxon>
        <taxon>Clostridiaceae</taxon>
        <taxon>Clostridium</taxon>
    </lineage>
</organism>
<dbReference type="RefSeq" id="WP_039635612.1">
    <property type="nucleotide sequence ID" value="NZ_AYSO01000020.1"/>
</dbReference>
<comment type="caution">
    <text evidence="1">The sequence shown here is derived from an EMBL/GenBank/DDBJ whole genome shotgun (WGS) entry which is preliminary data.</text>
</comment>
<protein>
    <submittedName>
        <fullName evidence="1">Uncharacterized protein</fullName>
    </submittedName>
</protein>
<evidence type="ECO:0000313" key="2">
    <source>
        <dbReference type="Proteomes" id="UP000031366"/>
    </source>
</evidence>
<sequence>MISSRKLIKFGRDTSIMEVKDNLQVNDFWNDTGFVETTVHGKYSRIEFNIVDVKNGKKEKANVGEFKMTPSELEGLFQILTNSPNGIKFKERAIIFNKMNKVDSDSFTLMKIHHFYKNDENLSPAYTLKVSYEDAMRNDSKWKFFIETAEGEAECIEHKNGGRLYHVKKGTYKKINEVSFYLNNAEMNSFIRIISRHMRIWEEINYPKMLEYRAQFEKRARDNNYDEDTINTWNSKQTKAEKVEKIENDKSLELTKENIFNGKCEECGCDVKEVVATFTKQITGKNLCIPCKTSYVNKQSK</sequence>
<accession>A0A0C1TX06</accession>
<dbReference type="EMBL" id="AYSO01000020">
    <property type="protein sequence ID" value="KIE45219.1"/>
    <property type="molecule type" value="Genomic_DNA"/>
</dbReference>
<name>A0A0C1TX06_9CLOT</name>
<proteinExistence type="predicted"/>
<gene>
    <name evidence="1" type="ORF">U732_25</name>
</gene>
<dbReference type="Proteomes" id="UP000031366">
    <property type="component" value="Unassembled WGS sequence"/>
</dbReference>
<reference evidence="1 2" key="1">
    <citation type="journal article" date="2015" name="Infect. Genet. Evol.">
        <title>Genomic sequences of six botulinum neurotoxin-producing strains representing three clostridial species illustrate the mobility and diversity of botulinum neurotoxin genes.</title>
        <authorList>
            <person name="Smith T.J."/>
            <person name="Hill K.K."/>
            <person name="Xie G."/>
            <person name="Foley B.T."/>
            <person name="Williamson C.H."/>
            <person name="Foster J.T."/>
            <person name="Johnson S.L."/>
            <person name="Chertkov O."/>
            <person name="Teshima H."/>
            <person name="Gibbons H.S."/>
            <person name="Johnsky L.A."/>
            <person name="Karavis M.A."/>
            <person name="Smith L.A."/>
        </authorList>
    </citation>
    <scope>NUCLEOTIDE SEQUENCE [LARGE SCALE GENOMIC DNA]</scope>
    <source>
        <strain evidence="1 2">CDC 2741</strain>
    </source>
</reference>
<evidence type="ECO:0000313" key="1">
    <source>
        <dbReference type="EMBL" id="KIE45219.1"/>
    </source>
</evidence>
<keyword evidence="2" id="KW-1185">Reference proteome</keyword>